<proteinExistence type="predicted"/>
<sequence length="312" mass="35360">MNPLQVTRKYSLDFNLKTIAAAEKERNRPVASRLKISESKSIACCLLNFCIIILRMSGMPMTQSSGFLRSRLSLLNERSSSRLVLDVGSYFPHFLSEQSGISKYQSLCSSSPEVMLDFVSRKHLLRGNIYSHSLYQSFPPIPPSRRPSFWKTVRFDRRMASRSVDAASARFLMPKKFPFRCRFVYVIVVLAADHCHMPRRFLTGRYAADQTTAVVVGTTDDSFWFRSWTTIVHQSCRGRVVYGIVNTPRTGTTTTSSQYLKDTNIGSSDKRCIGDPDPKLSDHFVRPGPDILKILDSDPDPKKLILMLIAKS</sequence>
<name>A0A915IVF2_ROMCU</name>
<organism evidence="1 2">
    <name type="scientific">Romanomermis culicivorax</name>
    <name type="common">Nematode worm</name>
    <dbReference type="NCBI Taxonomy" id="13658"/>
    <lineage>
        <taxon>Eukaryota</taxon>
        <taxon>Metazoa</taxon>
        <taxon>Ecdysozoa</taxon>
        <taxon>Nematoda</taxon>
        <taxon>Enoplea</taxon>
        <taxon>Dorylaimia</taxon>
        <taxon>Mermithida</taxon>
        <taxon>Mermithoidea</taxon>
        <taxon>Mermithidae</taxon>
        <taxon>Romanomermis</taxon>
    </lineage>
</organism>
<evidence type="ECO:0000313" key="1">
    <source>
        <dbReference type="Proteomes" id="UP000887565"/>
    </source>
</evidence>
<accession>A0A915IVF2</accession>
<evidence type="ECO:0000313" key="2">
    <source>
        <dbReference type="WBParaSite" id="nRc.2.0.1.t17375-RA"/>
    </source>
</evidence>
<protein>
    <submittedName>
        <fullName evidence="2">Uncharacterized protein</fullName>
    </submittedName>
</protein>
<dbReference type="WBParaSite" id="nRc.2.0.1.t17375-RA">
    <property type="protein sequence ID" value="nRc.2.0.1.t17375-RA"/>
    <property type="gene ID" value="nRc.2.0.1.g17375"/>
</dbReference>
<dbReference type="Proteomes" id="UP000887565">
    <property type="component" value="Unplaced"/>
</dbReference>
<keyword evidence="1" id="KW-1185">Reference proteome</keyword>
<reference evidence="2" key="1">
    <citation type="submission" date="2022-11" db="UniProtKB">
        <authorList>
            <consortium name="WormBaseParasite"/>
        </authorList>
    </citation>
    <scope>IDENTIFICATION</scope>
</reference>
<dbReference type="AlphaFoldDB" id="A0A915IVF2"/>